<sequence>MRRSVFIDGAAGTTGLEIRERLAGRAEIELVTLPDDRRKDPAARRAALNDADFVVLCLPDDAARESVALIDNPRTRVIDASTAHRTAERWCYGFPELEPSQGALIEGAARVSNPGCYPTGFLALVRPLVRAGIVPADWALSVHAVSGYSGGGRQMIEEFEGDTVPTAWRGYALALAHKHVAEMQRHARLEHPPLFLPSVARTYRGMVVEVPLPLHALPRRPSIDTCRDALAAAYDGSEIIRVAADDRATVEVEEDAGTDRVTLRVVGNAARGHAVLIATLDNLGKGAAGAAVQNLNVMAGFATTAGLVL</sequence>
<dbReference type="RefSeq" id="WP_097064025.1">
    <property type="nucleotide sequence ID" value="NZ_OBMI01000002.1"/>
</dbReference>
<keyword evidence="5 6" id="KW-0560">Oxidoreductase</keyword>
<dbReference type="SUPFAM" id="SSF51735">
    <property type="entry name" value="NAD(P)-binding Rossmann-fold domains"/>
    <property type="match status" value="1"/>
</dbReference>
<dbReference type="InterPro" id="IPR050085">
    <property type="entry name" value="AGPR"/>
</dbReference>
<evidence type="ECO:0000313" key="10">
    <source>
        <dbReference type="Proteomes" id="UP000219494"/>
    </source>
</evidence>
<dbReference type="GO" id="GO:0051287">
    <property type="term" value="F:NAD binding"/>
    <property type="evidence" value="ECO:0007669"/>
    <property type="project" value="InterPro"/>
</dbReference>
<keyword evidence="10" id="KW-1185">Reference proteome</keyword>
<dbReference type="InterPro" id="IPR058924">
    <property type="entry name" value="AGPR_dimerisation_dom"/>
</dbReference>
<dbReference type="Pfam" id="PF22698">
    <property type="entry name" value="Semialdhyde_dhC_1"/>
    <property type="match status" value="1"/>
</dbReference>
<evidence type="ECO:0000256" key="6">
    <source>
        <dbReference type="HAMAP-Rule" id="MF_01110"/>
    </source>
</evidence>
<dbReference type="NCBIfam" id="TIGR01851">
    <property type="entry name" value="argC_other"/>
    <property type="match status" value="1"/>
</dbReference>
<evidence type="ECO:0000259" key="8">
    <source>
        <dbReference type="SMART" id="SM00859"/>
    </source>
</evidence>
<evidence type="ECO:0000256" key="2">
    <source>
        <dbReference type="ARBA" id="ARBA00022571"/>
    </source>
</evidence>
<dbReference type="GO" id="GO:0003942">
    <property type="term" value="F:N-acetyl-gamma-glutamyl-phosphate reductase activity"/>
    <property type="evidence" value="ECO:0007669"/>
    <property type="project" value="UniProtKB-UniRule"/>
</dbReference>
<dbReference type="Gene3D" id="3.30.360.10">
    <property type="entry name" value="Dihydrodipicolinate Reductase, domain 2"/>
    <property type="match status" value="1"/>
</dbReference>
<dbReference type="GO" id="GO:0006526">
    <property type="term" value="P:L-arginine biosynthetic process"/>
    <property type="evidence" value="ECO:0007669"/>
    <property type="project" value="UniProtKB-UniRule"/>
</dbReference>
<feature type="active site" evidence="6 7">
    <location>
        <position position="116"/>
    </location>
</feature>
<name>A0A285R406_9SPHN</name>
<dbReference type="PANTHER" id="PTHR32338">
    <property type="entry name" value="N-ACETYL-GAMMA-GLUTAMYL-PHOSPHATE REDUCTASE, CHLOROPLASTIC-RELATED-RELATED"/>
    <property type="match status" value="1"/>
</dbReference>
<accession>A0A285R406</accession>
<dbReference type="EMBL" id="OBMI01000002">
    <property type="protein sequence ID" value="SOB87092.1"/>
    <property type="molecule type" value="Genomic_DNA"/>
</dbReference>
<feature type="domain" description="Semialdehyde dehydrogenase NAD-binding" evidence="8">
    <location>
        <begin position="4"/>
        <end position="105"/>
    </location>
</feature>
<dbReference type="PROSITE" id="PS01224">
    <property type="entry name" value="ARGC"/>
    <property type="match status" value="1"/>
</dbReference>
<dbReference type="AlphaFoldDB" id="A0A285R406"/>
<evidence type="ECO:0000256" key="1">
    <source>
        <dbReference type="ARBA" id="ARBA00022490"/>
    </source>
</evidence>
<comment type="subcellular location">
    <subcellularLocation>
        <location evidence="6">Cytoplasm</location>
    </subcellularLocation>
</comment>
<comment type="function">
    <text evidence="6">Catalyzes the NADPH-dependent reduction of N-acetyl-5-glutamyl phosphate to yield N-acetyl-L-glutamate 5-semialdehyde.</text>
</comment>
<proteinExistence type="inferred from homology"/>
<dbReference type="Gene3D" id="3.40.50.720">
    <property type="entry name" value="NAD(P)-binding Rossmann-like Domain"/>
    <property type="match status" value="1"/>
</dbReference>
<keyword evidence="4 6" id="KW-0521">NADP</keyword>
<dbReference type="SMART" id="SM00859">
    <property type="entry name" value="Semialdhyde_dh"/>
    <property type="match status" value="1"/>
</dbReference>
<evidence type="ECO:0000256" key="7">
    <source>
        <dbReference type="PROSITE-ProRule" id="PRU10010"/>
    </source>
</evidence>
<dbReference type="SUPFAM" id="SSF55347">
    <property type="entry name" value="Glyceraldehyde-3-phosphate dehydrogenase-like, C-terminal domain"/>
    <property type="match status" value="1"/>
</dbReference>
<dbReference type="Proteomes" id="UP000219494">
    <property type="component" value="Unassembled WGS sequence"/>
</dbReference>
<dbReference type="CDD" id="cd23935">
    <property type="entry name" value="AGPR_2_C"/>
    <property type="match status" value="1"/>
</dbReference>
<dbReference type="OrthoDB" id="9801289at2"/>
<evidence type="ECO:0000256" key="3">
    <source>
        <dbReference type="ARBA" id="ARBA00022605"/>
    </source>
</evidence>
<dbReference type="InterPro" id="IPR010136">
    <property type="entry name" value="AGPR_type-2"/>
</dbReference>
<dbReference type="InterPro" id="IPR000534">
    <property type="entry name" value="Semialdehyde_DH_NAD-bd"/>
</dbReference>
<dbReference type="Pfam" id="PF01118">
    <property type="entry name" value="Semialdhyde_dh"/>
    <property type="match status" value="1"/>
</dbReference>
<comment type="similarity">
    <text evidence="6">Belongs to the NAGSA dehydrogenase family. Type 2 subfamily.</text>
</comment>
<evidence type="ECO:0000313" key="9">
    <source>
        <dbReference type="EMBL" id="SOB87092.1"/>
    </source>
</evidence>
<keyword evidence="1 6" id="KW-0963">Cytoplasm</keyword>
<gene>
    <name evidence="6" type="primary">argC</name>
    <name evidence="9" type="ORF">SAMN06297144_2213</name>
</gene>
<comment type="pathway">
    <text evidence="6">Amino-acid biosynthesis; L-arginine biosynthesis; N(2)-acetyl-L-ornithine from L-glutamate: step 3/4.</text>
</comment>
<dbReference type="PANTHER" id="PTHR32338:SF10">
    <property type="entry name" value="N-ACETYL-GAMMA-GLUTAMYL-PHOSPHATE REDUCTASE, CHLOROPLASTIC-RELATED"/>
    <property type="match status" value="1"/>
</dbReference>
<dbReference type="InterPro" id="IPR023013">
    <property type="entry name" value="AGPR_AS"/>
</dbReference>
<evidence type="ECO:0000256" key="5">
    <source>
        <dbReference type="ARBA" id="ARBA00023002"/>
    </source>
</evidence>
<dbReference type="HAMAP" id="MF_01110">
    <property type="entry name" value="ArgC_type2"/>
    <property type="match status" value="1"/>
</dbReference>
<dbReference type="UniPathway" id="UPA00068">
    <property type="reaction ID" value="UER00108"/>
</dbReference>
<protein>
    <recommendedName>
        <fullName evidence="6">N-acetyl-gamma-glutamyl-phosphate reductase</fullName>
        <shortName evidence="6">AGPR</shortName>
        <ecNumber evidence="6">1.2.1.38</ecNumber>
    </recommendedName>
    <alternativeName>
        <fullName evidence="6">N-acetyl-glutamate semialdehyde dehydrogenase</fullName>
        <shortName evidence="6">NAGSA dehydrogenase</shortName>
    </alternativeName>
</protein>
<evidence type="ECO:0000256" key="4">
    <source>
        <dbReference type="ARBA" id="ARBA00022857"/>
    </source>
</evidence>
<dbReference type="GO" id="GO:0005737">
    <property type="term" value="C:cytoplasm"/>
    <property type="evidence" value="ECO:0007669"/>
    <property type="project" value="UniProtKB-SubCell"/>
</dbReference>
<keyword evidence="2 6" id="KW-0055">Arginine biosynthesis</keyword>
<organism evidence="9 10">
    <name type="scientific">Sphingomonas guangdongensis</name>
    <dbReference type="NCBI Taxonomy" id="1141890"/>
    <lineage>
        <taxon>Bacteria</taxon>
        <taxon>Pseudomonadati</taxon>
        <taxon>Pseudomonadota</taxon>
        <taxon>Alphaproteobacteria</taxon>
        <taxon>Sphingomonadales</taxon>
        <taxon>Sphingomonadaceae</taxon>
        <taxon>Sphingomonas</taxon>
    </lineage>
</organism>
<keyword evidence="3 6" id="KW-0028">Amino-acid biosynthesis</keyword>
<dbReference type="EC" id="1.2.1.38" evidence="6"/>
<dbReference type="CDD" id="cd17896">
    <property type="entry name" value="AGPR_2_N"/>
    <property type="match status" value="1"/>
</dbReference>
<reference evidence="9 10" key="1">
    <citation type="submission" date="2017-07" db="EMBL/GenBank/DDBJ databases">
        <authorList>
            <person name="Sun Z.S."/>
            <person name="Albrecht U."/>
            <person name="Echele G."/>
            <person name="Lee C.C."/>
        </authorList>
    </citation>
    <scope>NUCLEOTIDE SEQUENCE [LARGE SCALE GENOMIC DNA]</scope>
    <source>
        <strain evidence="9 10">CGMCC 1.12672</strain>
    </source>
</reference>
<comment type="catalytic activity">
    <reaction evidence="6">
        <text>N-acetyl-L-glutamate 5-semialdehyde + phosphate + NADP(+) = N-acetyl-L-glutamyl 5-phosphate + NADPH + H(+)</text>
        <dbReference type="Rhea" id="RHEA:21588"/>
        <dbReference type="ChEBI" id="CHEBI:15378"/>
        <dbReference type="ChEBI" id="CHEBI:29123"/>
        <dbReference type="ChEBI" id="CHEBI:43474"/>
        <dbReference type="ChEBI" id="CHEBI:57783"/>
        <dbReference type="ChEBI" id="CHEBI:57936"/>
        <dbReference type="ChEBI" id="CHEBI:58349"/>
        <dbReference type="EC" id="1.2.1.38"/>
    </reaction>
</comment>
<dbReference type="InterPro" id="IPR036291">
    <property type="entry name" value="NAD(P)-bd_dom_sf"/>
</dbReference>